<dbReference type="EMBL" id="UZAH01002451">
    <property type="protein sequence ID" value="VDO22110.1"/>
    <property type="molecule type" value="Genomic_DNA"/>
</dbReference>
<protein>
    <submittedName>
        <fullName evidence="4">Conserved secreted protein</fullName>
    </submittedName>
</protein>
<accession>A0A183F6X6</accession>
<name>A0A183F6X6_HELPZ</name>
<accession>A0A3P7TJ21</accession>
<proteinExistence type="predicted"/>
<evidence type="ECO:0000256" key="1">
    <source>
        <dbReference type="SAM" id="SignalP"/>
    </source>
</evidence>
<sequence>MRTFTLLLVAILVAAICASAIPPYRKRNGPIDWDEYYNPFDRYYRVDYGTVVQPMGRGGYRIFVIAPDGTYRRVTRYGRILDTTHYIIHENQIVNN</sequence>
<feature type="signal peptide" evidence="1">
    <location>
        <begin position="1"/>
        <end position="20"/>
    </location>
</feature>
<evidence type="ECO:0000313" key="2">
    <source>
        <dbReference type="EMBL" id="VDO22110.1"/>
    </source>
</evidence>
<feature type="chain" id="PRO_5044551269" evidence="1">
    <location>
        <begin position="21"/>
        <end position="96"/>
    </location>
</feature>
<keyword evidence="1" id="KW-0732">Signal</keyword>
<evidence type="ECO:0000313" key="3">
    <source>
        <dbReference type="Proteomes" id="UP000050761"/>
    </source>
</evidence>
<dbReference type="AlphaFoldDB" id="A0A183F6X6"/>
<reference evidence="4" key="2">
    <citation type="submission" date="2019-09" db="UniProtKB">
        <authorList>
            <consortium name="WormBaseParasite"/>
        </authorList>
    </citation>
    <scope>IDENTIFICATION</scope>
</reference>
<reference evidence="2 3" key="1">
    <citation type="submission" date="2018-11" db="EMBL/GenBank/DDBJ databases">
        <authorList>
            <consortium name="Pathogen Informatics"/>
        </authorList>
    </citation>
    <scope>NUCLEOTIDE SEQUENCE [LARGE SCALE GENOMIC DNA]</scope>
</reference>
<organism evidence="3 4">
    <name type="scientific">Heligmosomoides polygyrus</name>
    <name type="common">Parasitic roundworm</name>
    <dbReference type="NCBI Taxonomy" id="6339"/>
    <lineage>
        <taxon>Eukaryota</taxon>
        <taxon>Metazoa</taxon>
        <taxon>Ecdysozoa</taxon>
        <taxon>Nematoda</taxon>
        <taxon>Chromadorea</taxon>
        <taxon>Rhabditida</taxon>
        <taxon>Rhabditina</taxon>
        <taxon>Rhabditomorpha</taxon>
        <taxon>Strongyloidea</taxon>
        <taxon>Heligmosomidae</taxon>
        <taxon>Heligmosomoides</taxon>
    </lineage>
</organism>
<gene>
    <name evidence="2" type="ORF">HPBE_LOCUS1919</name>
</gene>
<evidence type="ECO:0000313" key="4">
    <source>
        <dbReference type="WBParaSite" id="HPBE_0000191801-mRNA-1"/>
    </source>
</evidence>
<dbReference type="Proteomes" id="UP000050761">
    <property type="component" value="Unassembled WGS sequence"/>
</dbReference>
<keyword evidence="3" id="KW-1185">Reference proteome</keyword>
<dbReference type="WBParaSite" id="HPBE_0000191801-mRNA-1">
    <property type="protein sequence ID" value="HPBE_0000191801-mRNA-1"/>
    <property type="gene ID" value="HPBE_0000191801"/>
</dbReference>